<evidence type="ECO:0000256" key="1">
    <source>
        <dbReference type="SAM" id="Phobius"/>
    </source>
</evidence>
<dbReference type="EMBL" id="UINC01001055">
    <property type="protein sequence ID" value="SUZ69199.1"/>
    <property type="molecule type" value="Genomic_DNA"/>
</dbReference>
<protein>
    <submittedName>
        <fullName evidence="2">Uncharacterized protein</fullName>
    </submittedName>
</protein>
<evidence type="ECO:0000313" key="2">
    <source>
        <dbReference type="EMBL" id="SUZ69199.1"/>
    </source>
</evidence>
<feature type="transmembrane region" description="Helical" evidence="1">
    <location>
        <begin position="21"/>
        <end position="41"/>
    </location>
</feature>
<accession>A0A381PT87</accession>
<name>A0A381PT87_9ZZZZ</name>
<proteinExistence type="predicted"/>
<dbReference type="AlphaFoldDB" id="A0A381PT87"/>
<keyword evidence="1" id="KW-0472">Membrane</keyword>
<organism evidence="2">
    <name type="scientific">marine metagenome</name>
    <dbReference type="NCBI Taxonomy" id="408172"/>
    <lineage>
        <taxon>unclassified sequences</taxon>
        <taxon>metagenomes</taxon>
        <taxon>ecological metagenomes</taxon>
    </lineage>
</organism>
<sequence length="44" mass="5317">MSLIRLRRERKKQWIDKKAGWSPRRLTILLIMLIAAMWYLGVGF</sequence>
<keyword evidence="1" id="KW-1133">Transmembrane helix</keyword>
<keyword evidence="1" id="KW-0812">Transmembrane</keyword>
<reference evidence="2" key="1">
    <citation type="submission" date="2018-05" db="EMBL/GenBank/DDBJ databases">
        <authorList>
            <person name="Lanie J.A."/>
            <person name="Ng W.-L."/>
            <person name="Kazmierczak K.M."/>
            <person name="Andrzejewski T.M."/>
            <person name="Davidsen T.M."/>
            <person name="Wayne K.J."/>
            <person name="Tettelin H."/>
            <person name="Glass J.I."/>
            <person name="Rusch D."/>
            <person name="Podicherti R."/>
            <person name="Tsui H.-C.T."/>
            <person name="Winkler M.E."/>
        </authorList>
    </citation>
    <scope>NUCLEOTIDE SEQUENCE</scope>
</reference>
<gene>
    <name evidence="2" type="ORF">METZ01_LOCUS22053</name>
</gene>